<dbReference type="GO" id="GO:0004674">
    <property type="term" value="F:protein serine/threonine kinase activity"/>
    <property type="evidence" value="ECO:0007669"/>
    <property type="project" value="UniProtKB-KW"/>
</dbReference>
<evidence type="ECO:0000259" key="14">
    <source>
        <dbReference type="PROSITE" id="PS50011"/>
    </source>
</evidence>
<protein>
    <recommendedName>
        <fullName evidence="2">non-specific serine/threonine protein kinase</fullName>
        <ecNumber evidence="2">2.7.11.1</ecNumber>
    </recommendedName>
</protein>
<dbReference type="CDD" id="cd21742">
    <property type="entry name" value="MobB_NDR_LATS-like"/>
    <property type="match status" value="1"/>
</dbReference>
<dbReference type="FunFam" id="1.10.510.10:FF:000570">
    <property type="entry name" value="Non-specific serine/threonine protein kinase"/>
    <property type="match status" value="1"/>
</dbReference>
<keyword evidence="5" id="KW-0808">Transferase</keyword>
<dbReference type="Pfam" id="PF00433">
    <property type="entry name" value="Pkinase_C"/>
    <property type="match status" value="1"/>
</dbReference>
<dbReference type="PROSITE" id="PS51285">
    <property type="entry name" value="AGC_KINASE_CTER"/>
    <property type="match status" value="1"/>
</dbReference>
<comment type="similarity">
    <text evidence="1">Belongs to the protein kinase superfamily. AGC Ser/Thr protein kinase family.</text>
</comment>
<dbReference type="CDD" id="cd05599">
    <property type="entry name" value="STKc_NDR_like"/>
    <property type="match status" value="1"/>
</dbReference>
<comment type="caution">
    <text evidence="16">The sequence shown here is derived from an EMBL/GenBank/DDBJ whole genome shotgun (WGS) entry which is preliminary data.</text>
</comment>
<dbReference type="PANTHER" id="PTHR22988">
    <property type="entry name" value="MYOTONIC DYSTROPHY S/T KINASE-RELATED"/>
    <property type="match status" value="1"/>
</dbReference>
<evidence type="ECO:0000313" key="16">
    <source>
        <dbReference type="EMBL" id="CAG9313991.1"/>
    </source>
</evidence>
<evidence type="ECO:0000256" key="6">
    <source>
        <dbReference type="ARBA" id="ARBA00022741"/>
    </source>
</evidence>
<dbReference type="PROSITE" id="PS00107">
    <property type="entry name" value="PROTEIN_KINASE_ATP"/>
    <property type="match status" value="1"/>
</dbReference>
<feature type="domain" description="Protein kinase" evidence="14">
    <location>
        <begin position="95"/>
        <end position="382"/>
    </location>
</feature>
<keyword evidence="6 11" id="KW-0547">Nucleotide-binding</keyword>
<comment type="catalytic activity">
    <reaction evidence="10">
        <text>L-seryl-[protein] + ATP = O-phospho-L-seryl-[protein] + ADP + H(+)</text>
        <dbReference type="Rhea" id="RHEA:17989"/>
        <dbReference type="Rhea" id="RHEA-COMP:9863"/>
        <dbReference type="Rhea" id="RHEA-COMP:11604"/>
        <dbReference type="ChEBI" id="CHEBI:15378"/>
        <dbReference type="ChEBI" id="CHEBI:29999"/>
        <dbReference type="ChEBI" id="CHEBI:30616"/>
        <dbReference type="ChEBI" id="CHEBI:83421"/>
        <dbReference type="ChEBI" id="CHEBI:456216"/>
        <dbReference type="EC" id="2.7.11.1"/>
    </reaction>
</comment>
<evidence type="ECO:0000256" key="7">
    <source>
        <dbReference type="ARBA" id="ARBA00022777"/>
    </source>
</evidence>
<dbReference type="FunFam" id="3.30.200.20:FF:000192">
    <property type="entry name" value="Serine/threonine-protein kinase cot-1"/>
    <property type="match status" value="1"/>
</dbReference>
<evidence type="ECO:0000256" key="8">
    <source>
        <dbReference type="ARBA" id="ARBA00022840"/>
    </source>
</evidence>
<dbReference type="InterPro" id="IPR017892">
    <property type="entry name" value="Pkinase_C"/>
</dbReference>
<evidence type="ECO:0000256" key="2">
    <source>
        <dbReference type="ARBA" id="ARBA00012513"/>
    </source>
</evidence>
<evidence type="ECO:0000259" key="15">
    <source>
        <dbReference type="PROSITE" id="PS51285"/>
    </source>
</evidence>
<dbReference type="EC" id="2.7.11.1" evidence="2"/>
<sequence>MASPRPATQRRKEEGEKISSVTRDRAQLAKAYIEGRFSKLKEEEEGRREEWQELNKIMEELCLSSTERHMIKQEILHKEAELLREKRQKITVYDFEPISIIGKGAFGEVRVARKKGTGEVFALKKMDKSEMICKNQIQHIKAERDVLAHSENPWIVDLKYSFQDEKYLYLAMEYLGGGDFMNLLIKKNILTEAESRFYIAEIILAVDSVHKMNYIHRDLKPDNILIDNRGHIKLSDFGLSKHAEIFPSQSREVLRKLEEERLKQYVDRRSEFHRNRKLAFSTVGTPDYIAPEVFSRQGYTETVDWWSVGVILFEMLVGYPPFYADKPKEVCQKIINWQNYFTIPREARLSHAAIDLIRKLICEPNTRLGIRGVAEIKAHPFFAGVDWNNIRAQDAPYVPELRGDTDISNFEQFEETEPFYPPISNKKRPQKKDVNFVGYTFKKDVEKQRTGLTSAIEELEAIRNSTARENQPINYIPSSEELYNGEL</sequence>
<dbReference type="SUPFAM" id="SSF56112">
    <property type="entry name" value="Protein kinase-like (PK-like)"/>
    <property type="match status" value="1"/>
</dbReference>
<dbReference type="EMBL" id="CAJZBQ010000011">
    <property type="protein sequence ID" value="CAG9313991.1"/>
    <property type="molecule type" value="Genomic_DNA"/>
</dbReference>
<dbReference type="GO" id="GO:0005737">
    <property type="term" value="C:cytoplasm"/>
    <property type="evidence" value="ECO:0007669"/>
    <property type="project" value="UniProtKB-ARBA"/>
</dbReference>
<dbReference type="InterPro" id="IPR008271">
    <property type="entry name" value="Ser/Thr_kinase_AS"/>
</dbReference>
<evidence type="ECO:0000256" key="11">
    <source>
        <dbReference type="PROSITE-ProRule" id="PRU10141"/>
    </source>
</evidence>
<feature type="domain" description="AGC-kinase C-terminal" evidence="15">
    <location>
        <begin position="383"/>
        <end position="451"/>
    </location>
</feature>
<dbReference type="Pfam" id="PF00069">
    <property type="entry name" value="Pkinase"/>
    <property type="match status" value="1"/>
</dbReference>
<dbReference type="PROSITE" id="PS50011">
    <property type="entry name" value="PROTEIN_KINASE_DOM"/>
    <property type="match status" value="1"/>
</dbReference>
<comment type="catalytic activity">
    <reaction evidence="9">
        <text>L-threonyl-[protein] + ATP = O-phospho-L-threonyl-[protein] + ADP + H(+)</text>
        <dbReference type="Rhea" id="RHEA:46608"/>
        <dbReference type="Rhea" id="RHEA-COMP:11060"/>
        <dbReference type="Rhea" id="RHEA-COMP:11605"/>
        <dbReference type="ChEBI" id="CHEBI:15378"/>
        <dbReference type="ChEBI" id="CHEBI:30013"/>
        <dbReference type="ChEBI" id="CHEBI:30616"/>
        <dbReference type="ChEBI" id="CHEBI:61977"/>
        <dbReference type="ChEBI" id="CHEBI:456216"/>
        <dbReference type="EC" id="2.7.11.1"/>
    </reaction>
</comment>
<evidence type="ECO:0000256" key="1">
    <source>
        <dbReference type="ARBA" id="ARBA00009903"/>
    </source>
</evidence>
<dbReference type="SMART" id="SM00220">
    <property type="entry name" value="S_TKc"/>
    <property type="match status" value="1"/>
</dbReference>
<keyword evidence="8 11" id="KW-0067">ATP-binding</keyword>
<evidence type="ECO:0000256" key="10">
    <source>
        <dbReference type="ARBA" id="ARBA00048679"/>
    </source>
</evidence>
<dbReference type="PROSITE" id="PS00108">
    <property type="entry name" value="PROTEIN_KINASE_ST"/>
    <property type="match status" value="1"/>
</dbReference>
<dbReference type="Gene3D" id="3.30.200.20">
    <property type="entry name" value="Phosphorylase Kinase, domain 1"/>
    <property type="match status" value="1"/>
</dbReference>
<evidence type="ECO:0000256" key="9">
    <source>
        <dbReference type="ARBA" id="ARBA00047899"/>
    </source>
</evidence>
<dbReference type="InterPro" id="IPR059233">
    <property type="entry name" value="MobB_NdrA/B/Cbk1"/>
</dbReference>
<keyword evidence="17" id="KW-1185">Reference proteome</keyword>
<reference evidence="16" key="1">
    <citation type="submission" date="2021-09" db="EMBL/GenBank/DDBJ databases">
        <authorList>
            <consortium name="AG Swart"/>
            <person name="Singh M."/>
            <person name="Singh A."/>
            <person name="Seah K."/>
            <person name="Emmerich C."/>
        </authorList>
    </citation>
    <scope>NUCLEOTIDE SEQUENCE</scope>
    <source>
        <strain evidence="16">ATCC30299</strain>
    </source>
</reference>
<dbReference type="SMART" id="SM00133">
    <property type="entry name" value="S_TK_X"/>
    <property type="match status" value="1"/>
</dbReference>
<dbReference type="AlphaFoldDB" id="A0AAU9IWW9"/>
<evidence type="ECO:0000256" key="3">
    <source>
        <dbReference type="ARBA" id="ARBA00022527"/>
    </source>
</evidence>
<dbReference type="InterPro" id="IPR017441">
    <property type="entry name" value="Protein_kinase_ATP_BS"/>
</dbReference>
<dbReference type="InterPro" id="IPR000961">
    <property type="entry name" value="AGC-kinase_C"/>
</dbReference>
<evidence type="ECO:0000256" key="4">
    <source>
        <dbReference type="ARBA" id="ARBA00022553"/>
    </source>
</evidence>
<accession>A0AAU9IWW9</accession>
<gene>
    <name evidence="16" type="ORF">BSTOLATCC_MIC9792</name>
</gene>
<feature type="binding site" evidence="11">
    <location>
        <position position="134"/>
    </location>
    <ligand>
        <name>ATP</name>
        <dbReference type="ChEBI" id="CHEBI:30616"/>
    </ligand>
</feature>
<dbReference type="InterPro" id="IPR000719">
    <property type="entry name" value="Prot_kinase_dom"/>
</dbReference>
<dbReference type="InterPro" id="IPR011009">
    <property type="entry name" value="Kinase-like_dom_sf"/>
</dbReference>
<dbReference type="GO" id="GO:0005524">
    <property type="term" value="F:ATP binding"/>
    <property type="evidence" value="ECO:0007669"/>
    <property type="project" value="UniProtKB-UniRule"/>
</dbReference>
<dbReference type="InterPro" id="IPR050839">
    <property type="entry name" value="Rho-assoc_Ser/Thr_Kinase"/>
</dbReference>
<dbReference type="Proteomes" id="UP001162131">
    <property type="component" value="Unassembled WGS sequence"/>
</dbReference>
<organism evidence="16 17">
    <name type="scientific">Blepharisma stoltei</name>
    <dbReference type="NCBI Taxonomy" id="1481888"/>
    <lineage>
        <taxon>Eukaryota</taxon>
        <taxon>Sar</taxon>
        <taxon>Alveolata</taxon>
        <taxon>Ciliophora</taxon>
        <taxon>Postciliodesmatophora</taxon>
        <taxon>Heterotrichea</taxon>
        <taxon>Heterotrichida</taxon>
        <taxon>Blepharismidae</taxon>
        <taxon>Blepharisma</taxon>
    </lineage>
</organism>
<feature type="compositionally biased region" description="Basic and acidic residues" evidence="13">
    <location>
        <begin position="10"/>
        <end position="22"/>
    </location>
</feature>
<evidence type="ECO:0000256" key="5">
    <source>
        <dbReference type="ARBA" id="ARBA00022679"/>
    </source>
</evidence>
<feature type="region of interest" description="Disordered" evidence="13">
    <location>
        <begin position="1"/>
        <end position="22"/>
    </location>
</feature>
<evidence type="ECO:0000256" key="13">
    <source>
        <dbReference type="SAM" id="MobiDB-lite"/>
    </source>
</evidence>
<keyword evidence="7" id="KW-0418">Kinase</keyword>
<name>A0AAU9IWW9_9CILI</name>
<keyword evidence="3 12" id="KW-0723">Serine/threonine-protein kinase</keyword>
<evidence type="ECO:0000313" key="17">
    <source>
        <dbReference type="Proteomes" id="UP001162131"/>
    </source>
</evidence>
<evidence type="ECO:0000256" key="12">
    <source>
        <dbReference type="RuleBase" id="RU000304"/>
    </source>
</evidence>
<proteinExistence type="inferred from homology"/>
<dbReference type="PANTHER" id="PTHR22988:SF76">
    <property type="entry name" value="CHROMOSOME UNDETERMINED SCAFFOLD_135, WHOLE GENOME SHOTGUN SEQUENCE"/>
    <property type="match status" value="1"/>
</dbReference>
<dbReference type="Gene3D" id="1.10.510.10">
    <property type="entry name" value="Transferase(Phosphotransferase) domain 1"/>
    <property type="match status" value="1"/>
</dbReference>
<keyword evidence="4" id="KW-0597">Phosphoprotein</keyword>